<dbReference type="Proteomes" id="UP000800040">
    <property type="component" value="Unassembled WGS sequence"/>
</dbReference>
<organism evidence="2 3">
    <name type="scientific">Decorospora gaudefroyi</name>
    <dbReference type="NCBI Taxonomy" id="184978"/>
    <lineage>
        <taxon>Eukaryota</taxon>
        <taxon>Fungi</taxon>
        <taxon>Dikarya</taxon>
        <taxon>Ascomycota</taxon>
        <taxon>Pezizomycotina</taxon>
        <taxon>Dothideomycetes</taxon>
        <taxon>Pleosporomycetidae</taxon>
        <taxon>Pleosporales</taxon>
        <taxon>Pleosporineae</taxon>
        <taxon>Pleosporaceae</taxon>
        <taxon>Decorospora</taxon>
    </lineage>
</organism>
<evidence type="ECO:0000313" key="3">
    <source>
        <dbReference type="Proteomes" id="UP000800040"/>
    </source>
</evidence>
<keyword evidence="3" id="KW-1185">Reference proteome</keyword>
<feature type="region of interest" description="Disordered" evidence="1">
    <location>
        <begin position="1"/>
        <end position="89"/>
    </location>
</feature>
<dbReference type="EMBL" id="ML975260">
    <property type="protein sequence ID" value="KAF1837569.1"/>
    <property type="molecule type" value="Genomic_DNA"/>
</dbReference>
<accession>A0A6A5KPH5</accession>
<gene>
    <name evidence="2" type="ORF">BDW02DRAFT_565863</name>
</gene>
<feature type="compositionally biased region" description="Basic and acidic residues" evidence="1">
    <location>
        <begin position="485"/>
        <end position="496"/>
    </location>
</feature>
<reference evidence="2" key="1">
    <citation type="submission" date="2020-01" db="EMBL/GenBank/DDBJ databases">
        <authorList>
            <consortium name="DOE Joint Genome Institute"/>
            <person name="Haridas S."/>
            <person name="Albert R."/>
            <person name="Binder M."/>
            <person name="Bloem J."/>
            <person name="Labutti K."/>
            <person name="Salamov A."/>
            <person name="Andreopoulos B."/>
            <person name="Baker S.E."/>
            <person name="Barry K."/>
            <person name="Bills G."/>
            <person name="Bluhm B.H."/>
            <person name="Cannon C."/>
            <person name="Castanera R."/>
            <person name="Culley D.E."/>
            <person name="Daum C."/>
            <person name="Ezra D."/>
            <person name="Gonzalez J.B."/>
            <person name="Henrissat B."/>
            <person name="Kuo A."/>
            <person name="Liang C."/>
            <person name="Lipzen A."/>
            <person name="Lutzoni F."/>
            <person name="Magnuson J."/>
            <person name="Mondo S."/>
            <person name="Nolan M."/>
            <person name="Ohm R."/>
            <person name="Pangilinan J."/>
            <person name="Park H.-J."/>
            <person name="Ramirez L."/>
            <person name="Alfaro M."/>
            <person name="Sun H."/>
            <person name="Tritt A."/>
            <person name="Yoshinaga Y."/>
            <person name="Zwiers L.-H."/>
            <person name="Turgeon B.G."/>
            <person name="Goodwin S.B."/>
            <person name="Spatafora J.W."/>
            <person name="Crous P.W."/>
            <person name="Grigoriev I.V."/>
        </authorList>
    </citation>
    <scope>NUCLEOTIDE SEQUENCE</scope>
    <source>
        <strain evidence="2">P77</strain>
    </source>
</reference>
<feature type="region of interest" description="Disordered" evidence="1">
    <location>
        <begin position="209"/>
        <end position="231"/>
    </location>
</feature>
<feature type="compositionally biased region" description="Basic and acidic residues" evidence="1">
    <location>
        <begin position="209"/>
        <end position="221"/>
    </location>
</feature>
<feature type="compositionally biased region" description="Pro residues" evidence="1">
    <location>
        <begin position="447"/>
        <end position="467"/>
    </location>
</feature>
<sequence length="496" mass="55336">MADALCGPSNALQNLQKHSTVDRTLQQDRLVGRHSPAQGFRSSPGPNAGALDSEFDAFQAGRPLGPPPALQPYAPRFAQPPPPQQHQFAPAPDWAADFQRLSVSSPPPQAFQQQPANAASAWHQDFLSQQTPASHAPALQQNTFGRMSGYNMGGFGAQSYLQTPSFQHTQVSETAQGKQRAQDAIPVFDEAAFERAFAQAQQDMMDITETEHQQQEPESAHKGQQALDLDRPGEMDPLLQRMRETRPAVYSAIQVWSETGLGRTDEAVSYLENMDRLEKSGALVQDANEGKWIVDSLQRIVDRDAPLQVKTRAEELIKAINQRLMSQYPLGTTVPMSEEQIWRDLDEAGYMRTPVREIVEQHEVQEQEQEQPPKNEDDEMATTAGRLLERVADNTSEKFQNSQFFGLMRRLRDREVRVQQDKIVQVDAPSSSTTQAQAQSQQQQPAQPQPVQPQQHPPPSTQHPPIDPHILSYASTDFSPPIYSPDDHAHDNSLSV</sequence>
<dbReference type="OrthoDB" id="5407351at2759"/>
<dbReference type="AlphaFoldDB" id="A0A6A5KPH5"/>
<proteinExistence type="predicted"/>
<evidence type="ECO:0000256" key="1">
    <source>
        <dbReference type="SAM" id="MobiDB-lite"/>
    </source>
</evidence>
<feature type="compositionally biased region" description="Low complexity" evidence="1">
    <location>
        <begin position="428"/>
        <end position="446"/>
    </location>
</feature>
<evidence type="ECO:0008006" key="4">
    <source>
        <dbReference type="Google" id="ProtNLM"/>
    </source>
</evidence>
<dbReference type="Gene3D" id="6.10.280.230">
    <property type="match status" value="1"/>
</dbReference>
<protein>
    <recommendedName>
        <fullName evidence="4">Peroxin 20</fullName>
    </recommendedName>
</protein>
<feature type="region of interest" description="Disordered" evidence="1">
    <location>
        <begin position="424"/>
        <end position="496"/>
    </location>
</feature>
<evidence type="ECO:0000313" key="2">
    <source>
        <dbReference type="EMBL" id="KAF1837569.1"/>
    </source>
</evidence>
<feature type="compositionally biased region" description="Polar residues" evidence="1">
    <location>
        <begin position="10"/>
        <end position="24"/>
    </location>
</feature>
<name>A0A6A5KPH5_9PLEO</name>